<dbReference type="EMBL" id="JBHUDG010000003">
    <property type="protein sequence ID" value="MFD1628845.1"/>
    <property type="molecule type" value="Genomic_DNA"/>
</dbReference>
<dbReference type="RefSeq" id="WP_379661230.1">
    <property type="nucleotide sequence ID" value="NZ_JBHUDG010000003.1"/>
</dbReference>
<accession>A0ABW4I829</accession>
<comment type="caution">
    <text evidence="2">The sequence shown here is derived from an EMBL/GenBank/DDBJ whole genome shotgun (WGS) entry which is preliminary data.</text>
</comment>
<keyword evidence="1" id="KW-0812">Transmembrane</keyword>
<name>A0ABW4I829_9SPHI</name>
<protein>
    <submittedName>
        <fullName evidence="2">Uncharacterized protein</fullName>
    </submittedName>
</protein>
<proteinExistence type="predicted"/>
<sequence>MPIRLLIALVLLFTPSIEKSAIIITSLHRDYLESSWTFSNQEFIGNIVLDWVVKLLVFVILISLTNFLLSKRKHLINR</sequence>
<keyword evidence="1" id="KW-0472">Membrane</keyword>
<evidence type="ECO:0000256" key="1">
    <source>
        <dbReference type="SAM" id="Phobius"/>
    </source>
</evidence>
<keyword evidence="1" id="KW-1133">Transmembrane helix</keyword>
<reference evidence="3" key="1">
    <citation type="journal article" date="2019" name="Int. J. Syst. Evol. Microbiol.">
        <title>The Global Catalogue of Microorganisms (GCM) 10K type strain sequencing project: providing services to taxonomists for standard genome sequencing and annotation.</title>
        <authorList>
            <consortium name="The Broad Institute Genomics Platform"/>
            <consortium name="The Broad Institute Genome Sequencing Center for Infectious Disease"/>
            <person name="Wu L."/>
            <person name="Ma J."/>
        </authorList>
    </citation>
    <scope>NUCLEOTIDE SEQUENCE [LARGE SCALE GENOMIC DNA]</scope>
    <source>
        <strain evidence="3">CCUG 53762</strain>
    </source>
</reference>
<keyword evidence="3" id="KW-1185">Reference proteome</keyword>
<dbReference type="Proteomes" id="UP001597118">
    <property type="component" value="Unassembled WGS sequence"/>
</dbReference>
<organism evidence="2 3">
    <name type="scientific">Pseudopedobacter beijingensis</name>
    <dbReference type="NCBI Taxonomy" id="1207056"/>
    <lineage>
        <taxon>Bacteria</taxon>
        <taxon>Pseudomonadati</taxon>
        <taxon>Bacteroidota</taxon>
        <taxon>Sphingobacteriia</taxon>
        <taxon>Sphingobacteriales</taxon>
        <taxon>Sphingobacteriaceae</taxon>
        <taxon>Pseudopedobacter</taxon>
    </lineage>
</organism>
<feature type="transmembrane region" description="Helical" evidence="1">
    <location>
        <begin position="44"/>
        <end position="69"/>
    </location>
</feature>
<evidence type="ECO:0000313" key="2">
    <source>
        <dbReference type="EMBL" id="MFD1628845.1"/>
    </source>
</evidence>
<evidence type="ECO:0000313" key="3">
    <source>
        <dbReference type="Proteomes" id="UP001597118"/>
    </source>
</evidence>
<gene>
    <name evidence="2" type="ORF">ACFSAH_03095</name>
</gene>